<sequence>MSFLKKLFGKEEESPKDNPLQSANQEHGKTEQELLEQYGGIGLDKQRNLYEVIGNNAWNADLSKGEISFGGQLAFPIQVLGTFSHSSKTWLWAWANDKSSIPPNLLQQALYLKNHGEAHEIPLLKHSEFDAEINDLHLIGMIASGMFNTSAYYLADYGQGIMLVTFQSAIIDKNNSNDVARISTVFPELISTFETNHRNAFKNYVTRKGYTIDQQENQIVAENNGKRITAAFDELSRLTKLQA</sequence>
<evidence type="ECO:0000313" key="3">
    <source>
        <dbReference type="Proteomes" id="UP000199310"/>
    </source>
</evidence>
<dbReference type="STRING" id="29529.SAMN04488122_5531"/>
<dbReference type="Proteomes" id="UP000199310">
    <property type="component" value="Unassembled WGS sequence"/>
</dbReference>
<name>A0A1I0SAV3_9BACT</name>
<dbReference type="RefSeq" id="WP_089900717.1">
    <property type="nucleotide sequence ID" value="NZ_FOJG01000002.1"/>
</dbReference>
<gene>
    <name evidence="2" type="ORF">SAMN04488122_5531</name>
</gene>
<evidence type="ECO:0000313" key="2">
    <source>
        <dbReference type="EMBL" id="SEW53520.1"/>
    </source>
</evidence>
<dbReference type="EMBL" id="FOJG01000002">
    <property type="protein sequence ID" value="SEW53520.1"/>
    <property type="molecule type" value="Genomic_DNA"/>
</dbReference>
<dbReference type="Pfam" id="PF21813">
    <property type="entry name" value="DUF6882"/>
    <property type="match status" value="1"/>
</dbReference>
<keyword evidence="3" id="KW-1185">Reference proteome</keyword>
<dbReference type="InterPro" id="IPR049249">
    <property type="entry name" value="DUF6882"/>
</dbReference>
<evidence type="ECO:0000256" key="1">
    <source>
        <dbReference type="SAM" id="MobiDB-lite"/>
    </source>
</evidence>
<organism evidence="2 3">
    <name type="scientific">Chitinophaga arvensicola</name>
    <dbReference type="NCBI Taxonomy" id="29529"/>
    <lineage>
        <taxon>Bacteria</taxon>
        <taxon>Pseudomonadati</taxon>
        <taxon>Bacteroidota</taxon>
        <taxon>Chitinophagia</taxon>
        <taxon>Chitinophagales</taxon>
        <taxon>Chitinophagaceae</taxon>
        <taxon>Chitinophaga</taxon>
    </lineage>
</organism>
<dbReference type="OrthoDB" id="7859927at2"/>
<dbReference type="AlphaFoldDB" id="A0A1I0SAV3"/>
<protein>
    <submittedName>
        <fullName evidence="2">Uncharacterized protein</fullName>
    </submittedName>
</protein>
<reference evidence="3" key="1">
    <citation type="submission" date="2016-10" db="EMBL/GenBank/DDBJ databases">
        <authorList>
            <person name="Varghese N."/>
            <person name="Submissions S."/>
        </authorList>
    </citation>
    <scope>NUCLEOTIDE SEQUENCE [LARGE SCALE GENOMIC DNA]</scope>
    <source>
        <strain evidence="3">DSM 3695</strain>
    </source>
</reference>
<accession>A0A1I0SAV3</accession>
<feature type="region of interest" description="Disordered" evidence="1">
    <location>
        <begin position="1"/>
        <end position="28"/>
    </location>
</feature>
<proteinExistence type="predicted"/>